<reference evidence="2" key="1">
    <citation type="submission" date="2023-01" db="EMBL/GenBank/DDBJ databases">
        <title>Key to firefly adult light organ development and bioluminescence: homeobox transcription factors regulate luciferase expression and transportation to peroxisome.</title>
        <authorList>
            <person name="Fu X."/>
        </authorList>
    </citation>
    <scope>NUCLEOTIDE SEQUENCE [LARGE SCALE GENOMIC DNA]</scope>
</reference>
<protein>
    <submittedName>
        <fullName evidence="1">Uncharacterized protein</fullName>
    </submittedName>
</protein>
<name>A0AAN7PJQ7_9COLE</name>
<feature type="non-terminal residue" evidence="1">
    <location>
        <position position="70"/>
    </location>
</feature>
<gene>
    <name evidence="1" type="ORF">RN001_000187</name>
</gene>
<keyword evidence="2" id="KW-1185">Reference proteome</keyword>
<evidence type="ECO:0000313" key="2">
    <source>
        <dbReference type="Proteomes" id="UP001353858"/>
    </source>
</evidence>
<sequence length="70" mass="8196">SRLQQWNLLEKAVKISFYRTRQATLKCLFSEDKGLVFCPNANLLMTELQMPCDPDKWRLFIDSSKTSLKV</sequence>
<feature type="non-terminal residue" evidence="1">
    <location>
        <position position="1"/>
    </location>
</feature>
<proteinExistence type="predicted"/>
<dbReference type="EMBL" id="JARPUR010000001">
    <property type="protein sequence ID" value="KAK4883916.1"/>
    <property type="molecule type" value="Genomic_DNA"/>
</dbReference>
<dbReference type="Proteomes" id="UP001353858">
    <property type="component" value="Unassembled WGS sequence"/>
</dbReference>
<organism evidence="1 2">
    <name type="scientific">Aquatica leii</name>
    <dbReference type="NCBI Taxonomy" id="1421715"/>
    <lineage>
        <taxon>Eukaryota</taxon>
        <taxon>Metazoa</taxon>
        <taxon>Ecdysozoa</taxon>
        <taxon>Arthropoda</taxon>
        <taxon>Hexapoda</taxon>
        <taxon>Insecta</taxon>
        <taxon>Pterygota</taxon>
        <taxon>Neoptera</taxon>
        <taxon>Endopterygota</taxon>
        <taxon>Coleoptera</taxon>
        <taxon>Polyphaga</taxon>
        <taxon>Elateriformia</taxon>
        <taxon>Elateroidea</taxon>
        <taxon>Lampyridae</taxon>
        <taxon>Luciolinae</taxon>
        <taxon>Aquatica</taxon>
    </lineage>
</organism>
<dbReference type="AlphaFoldDB" id="A0AAN7PJQ7"/>
<accession>A0AAN7PJQ7</accession>
<evidence type="ECO:0000313" key="1">
    <source>
        <dbReference type="EMBL" id="KAK4883916.1"/>
    </source>
</evidence>
<comment type="caution">
    <text evidence="1">The sequence shown here is derived from an EMBL/GenBank/DDBJ whole genome shotgun (WGS) entry which is preliminary data.</text>
</comment>